<evidence type="ECO:0000313" key="3">
    <source>
        <dbReference type="EMBL" id="ADL34627.1"/>
    </source>
</evidence>
<keyword evidence="1" id="KW-0812">Transmembrane</keyword>
<accession>E0RWV1</accession>
<dbReference type="Pfam" id="PF13930">
    <property type="entry name" value="Endonuclea_NS_2"/>
    <property type="match status" value="1"/>
</dbReference>
<dbReference type="InterPro" id="IPR035451">
    <property type="entry name" value="Ada-like_dom_sf"/>
</dbReference>
<dbReference type="KEGG" id="bpb:bpr_I1893"/>
<dbReference type="InterPro" id="IPR044927">
    <property type="entry name" value="Endonuclea_NS_2"/>
</dbReference>
<evidence type="ECO:0000313" key="4">
    <source>
        <dbReference type="Proteomes" id="UP000001299"/>
    </source>
</evidence>
<dbReference type="EMBL" id="CP001810">
    <property type="protein sequence ID" value="ADL34627.1"/>
    <property type="molecule type" value="Genomic_DNA"/>
</dbReference>
<reference evidence="3 4" key="1">
    <citation type="journal article" date="2010" name="PLoS ONE">
        <title>The glycobiome of the rumen bacterium Butyrivibrio proteoclasticus B316(T) highlights adaptation to a polysaccharide-rich environment.</title>
        <authorList>
            <person name="Kelly W.J."/>
            <person name="Leahy S.C."/>
            <person name="Altermann E."/>
            <person name="Yeoman C.J."/>
            <person name="Dunne J.C."/>
            <person name="Kong Z."/>
            <person name="Pacheco D.M."/>
            <person name="Li D."/>
            <person name="Noel S.J."/>
            <person name="Moon C.D."/>
            <person name="Cookson A.L."/>
            <person name="Attwood G.T."/>
        </authorList>
    </citation>
    <scope>NUCLEOTIDE SEQUENCE [LARGE SCALE GENOMIC DNA]</scope>
    <source>
        <strain evidence="4">ATCC 51982 / DSM 14932 / B316</strain>
    </source>
</reference>
<dbReference type="Gene3D" id="3.40.570.10">
    <property type="entry name" value="Extracellular Endonuclease, subunit A"/>
    <property type="match status" value="1"/>
</dbReference>
<evidence type="ECO:0000256" key="1">
    <source>
        <dbReference type="SAM" id="Phobius"/>
    </source>
</evidence>
<proteinExistence type="predicted"/>
<dbReference type="STRING" id="515622.bpr_I1893"/>
<dbReference type="eggNOG" id="COG2169">
    <property type="taxonomic scope" value="Bacteria"/>
</dbReference>
<organism evidence="3 4">
    <name type="scientific">Butyrivibrio proteoclasticus (strain ATCC 51982 / DSM 14932 / B316)</name>
    <name type="common">Clostridium proteoclasticum</name>
    <dbReference type="NCBI Taxonomy" id="515622"/>
    <lineage>
        <taxon>Bacteria</taxon>
        <taxon>Bacillati</taxon>
        <taxon>Bacillota</taxon>
        <taxon>Clostridia</taxon>
        <taxon>Lachnospirales</taxon>
        <taxon>Lachnospiraceae</taxon>
        <taxon>Butyrivibrio</taxon>
    </lineage>
</organism>
<name>E0RWV1_BUTPB</name>
<gene>
    <name evidence="3" type="ordered locus">bpr_I1893</name>
</gene>
<dbReference type="Gene3D" id="3.40.10.10">
    <property type="entry name" value="DNA Methylphosphotriester Repair Domain"/>
    <property type="match status" value="1"/>
</dbReference>
<dbReference type="HOGENOM" id="CLU_054350_0_0_9"/>
<evidence type="ECO:0000259" key="2">
    <source>
        <dbReference type="Pfam" id="PF13930"/>
    </source>
</evidence>
<keyword evidence="1" id="KW-0472">Membrane</keyword>
<keyword evidence="1" id="KW-1133">Transmembrane helix</keyword>
<protein>
    <recommendedName>
        <fullName evidence="2">Type VII secretion system protein EssD-like domain-containing protein</fullName>
    </recommendedName>
</protein>
<dbReference type="AlphaFoldDB" id="E0RWV1"/>
<keyword evidence="4" id="KW-1185">Reference proteome</keyword>
<feature type="transmembrane region" description="Helical" evidence="1">
    <location>
        <begin position="18"/>
        <end position="37"/>
    </location>
</feature>
<sequence length="323" mass="35666">MAFGIDSMNKKTNLKNRIVVFSCIIVLGLFLGLSFRISTCAQDAIPQYSGKASVTVNKNKPQFSKKEITSSSYEKYGDLDKLGRCTPAIACIGQDLMPTEDRESIGMIKPTGWNQNKYPGLVDSEPPYLFNRCHMIGFQLTGENANEKNLITGTRYMNVEGMLPYENEVADYIHSTGNHVMYRVSPMFEGSNLLCSGVQIEALSVEDNGKGISFNVYCYNVQPGVVIDYATGDNEIDKSYNTGDFAITGGNNGNTMDRSMPGANNTGVIPAGTTYVVNKNTKKFHLPSCGSVTDMKEKNKLYYEGPREELIDQGYDPCKRCNP</sequence>
<dbReference type="SUPFAM" id="SSF57884">
    <property type="entry name" value="Ada DNA repair protein, N-terminal domain (N-Ada 10)"/>
    <property type="match status" value="1"/>
</dbReference>
<dbReference type="Proteomes" id="UP000001299">
    <property type="component" value="Chromosome 1"/>
</dbReference>
<dbReference type="InterPro" id="IPR044929">
    <property type="entry name" value="DNA/RNA_non-sp_Endonuclease_sf"/>
</dbReference>
<feature type="domain" description="Type VII secretion system protein EssD-like" evidence="2">
    <location>
        <begin position="73"/>
        <end position="202"/>
    </location>
</feature>